<keyword evidence="8" id="KW-1185">Reference proteome</keyword>
<dbReference type="InterPro" id="IPR011662">
    <property type="entry name" value="Secretin/TonB_short_N"/>
</dbReference>
<dbReference type="PRINTS" id="PR00811">
    <property type="entry name" value="BCTERIALGSPD"/>
</dbReference>
<sequence>MNNFRLLILTSALLSLTGCATLGIAPKPDTTQARINTELSQAVDNKQQANLPPAAVSAALLPPLQIAMPKSTKPLEQRFDLVINNAPANQVFMGIVTGTHYSMLIPPDLTGNLSVNLKNVTVFEALDAIRELYGYDYKVDGSRIYIQPMSMQTRVFKLNYIAGQRKGTSDIRVTSGSVGDTPAIPSGVAGAMPTTTTPGATNGHSLETSKITTNTESDFWSDLKTSLTTIVGDKDGRNIVVSPQSGVVLIHAMPSEIHQVENYLKAMQLAVDRSVMLEAKIIEVQLSDGFQTGINWSAFNRYGQSRFSVGADPNSLTVPGGAPIANSTLGSVFSAGMSTAMSTTAGALNIAAQSDNFAALLNFLGTQGTSRVLSSPRIATLNNQMAILKVGTDDFFVTNVSSTSSATSTGTTATPNVTLRPFFSGIALDVTPQISEEGEIILHIHPSVSKVSENYKVIDLGTSGILKLPLASSTISETDSVVRVQDGSIVAIGGLMRENSTDDKSEVPGLGGIPVIGSLFKHTNRASQKSELVILLKTTVLKSSNDWAQDVLQTRDRIEGMQRGGSQ</sequence>
<dbReference type="NCBIfam" id="TIGR02519">
    <property type="entry name" value="pilus_MshL"/>
    <property type="match status" value="1"/>
</dbReference>
<evidence type="ECO:0000256" key="3">
    <source>
        <dbReference type="ARBA" id="ARBA00023237"/>
    </source>
</evidence>
<proteinExistence type="predicted"/>
<dbReference type="InterPro" id="IPR050810">
    <property type="entry name" value="Bact_Secretion_Sys_Channel"/>
</dbReference>
<dbReference type="EMBL" id="AP021881">
    <property type="protein sequence ID" value="BBP01377.1"/>
    <property type="molecule type" value="Genomic_DNA"/>
</dbReference>
<dbReference type="RefSeq" id="WP_162085163.1">
    <property type="nucleotide sequence ID" value="NZ_AP021881.1"/>
</dbReference>
<dbReference type="SMART" id="SM00965">
    <property type="entry name" value="STN"/>
    <property type="match status" value="1"/>
</dbReference>
<dbReference type="PANTHER" id="PTHR30332:SF17">
    <property type="entry name" value="TYPE IV PILIATION SYSTEM PROTEIN DR_0774-RELATED"/>
    <property type="match status" value="1"/>
</dbReference>
<dbReference type="AlphaFoldDB" id="A0A809SEF5"/>
<dbReference type="KEGG" id="sniv:SFSGTM_20850"/>
<gene>
    <name evidence="7" type="ORF">SFSGTM_20850</name>
</gene>
<dbReference type="Pfam" id="PF07655">
    <property type="entry name" value="Secretin_N_2"/>
    <property type="match status" value="1"/>
</dbReference>
<accession>A0A809SEF5</accession>
<feature type="compositionally biased region" description="Low complexity" evidence="4">
    <location>
        <begin position="189"/>
        <end position="201"/>
    </location>
</feature>
<protein>
    <submittedName>
        <fullName evidence="7">Pilus (MSHA type) biogenesis protein MshL</fullName>
    </submittedName>
</protein>
<dbReference type="Pfam" id="PF00263">
    <property type="entry name" value="Secretin"/>
    <property type="match status" value="1"/>
</dbReference>
<dbReference type="GO" id="GO:0019867">
    <property type="term" value="C:outer membrane"/>
    <property type="evidence" value="ECO:0007669"/>
    <property type="project" value="InterPro"/>
</dbReference>
<dbReference type="InterPro" id="IPR004846">
    <property type="entry name" value="T2SS/T3SS_dom"/>
</dbReference>
<dbReference type="PROSITE" id="PS51257">
    <property type="entry name" value="PROKAR_LIPOPROTEIN"/>
    <property type="match status" value="1"/>
</dbReference>
<feature type="chain" id="PRO_5032547029" evidence="5">
    <location>
        <begin position="21"/>
        <end position="567"/>
    </location>
</feature>
<dbReference type="InterPro" id="IPR011514">
    <property type="entry name" value="Secretin_N_2"/>
</dbReference>
<name>A0A809SEF5_9PROT</name>
<keyword evidence="2" id="KW-0472">Membrane</keyword>
<dbReference type="InterPro" id="IPR001775">
    <property type="entry name" value="GspD/PilQ"/>
</dbReference>
<feature type="domain" description="Secretin/TonB short N-terminal" evidence="6">
    <location>
        <begin position="101"/>
        <end position="149"/>
    </location>
</feature>
<feature type="signal peptide" evidence="5">
    <location>
        <begin position="1"/>
        <end position="20"/>
    </location>
</feature>
<dbReference type="Proteomes" id="UP000463939">
    <property type="component" value="Chromosome"/>
</dbReference>
<evidence type="ECO:0000256" key="4">
    <source>
        <dbReference type="SAM" id="MobiDB-lite"/>
    </source>
</evidence>
<evidence type="ECO:0000256" key="2">
    <source>
        <dbReference type="ARBA" id="ARBA00023136"/>
    </source>
</evidence>
<dbReference type="GO" id="GO:0009306">
    <property type="term" value="P:protein secretion"/>
    <property type="evidence" value="ECO:0007669"/>
    <property type="project" value="InterPro"/>
</dbReference>
<feature type="region of interest" description="Disordered" evidence="4">
    <location>
        <begin position="184"/>
        <end position="206"/>
    </location>
</feature>
<dbReference type="GO" id="GO:0009297">
    <property type="term" value="P:pilus assembly"/>
    <property type="evidence" value="ECO:0007669"/>
    <property type="project" value="InterPro"/>
</dbReference>
<evidence type="ECO:0000256" key="1">
    <source>
        <dbReference type="ARBA" id="ARBA00022448"/>
    </source>
</evidence>
<evidence type="ECO:0000259" key="6">
    <source>
        <dbReference type="SMART" id="SM00965"/>
    </source>
</evidence>
<organism evidence="7 8">
    <name type="scientific">Sulfuriferula nivalis</name>
    <dbReference type="NCBI Taxonomy" id="2675298"/>
    <lineage>
        <taxon>Bacteria</taxon>
        <taxon>Pseudomonadati</taxon>
        <taxon>Pseudomonadota</taxon>
        <taxon>Betaproteobacteria</taxon>
        <taxon>Nitrosomonadales</taxon>
        <taxon>Sulfuricellaceae</taxon>
        <taxon>Sulfuriferula</taxon>
    </lineage>
</organism>
<evidence type="ECO:0000256" key="5">
    <source>
        <dbReference type="SAM" id="SignalP"/>
    </source>
</evidence>
<dbReference type="PANTHER" id="PTHR30332">
    <property type="entry name" value="PROBABLE GENERAL SECRETION PATHWAY PROTEIN D"/>
    <property type="match status" value="1"/>
</dbReference>
<dbReference type="GO" id="GO:0015627">
    <property type="term" value="C:type II protein secretion system complex"/>
    <property type="evidence" value="ECO:0007669"/>
    <property type="project" value="TreeGrafter"/>
</dbReference>
<evidence type="ECO:0000313" key="7">
    <source>
        <dbReference type="EMBL" id="BBP01377.1"/>
    </source>
</evidence>
<keyword evidence="1" id="KW-0813">Transport</keyword>
<keyword evidence="3" id="KW-0998">Cell outer membrane</keyword>
<reference evidence="8" key="1">
    <citation type="submission" date="2019-11" db="EMBL/GenBank/DDBJ databases">
        <title>Isolation and characterization of a novel species in the genus Sulfuriferula.</title>
        <authorList>
            <person name="Mochizuki J."/>
            <person name="Kojima H."/>
            <person name="Fukui M."/>
        </authorList>
    </citation>
    <scope>NUCLEOTIDE SEQUENCE [LARGE SCALE GENOMIC DNA]</scope>
    <source>
        <strain evidence="8">SGTM</strain>
    </source>
</reference>
<keyword evidence="5" id="KW-0732">Signal</keyword>
<dbReference type="InterPro" id="IPR013358">
    <property type="entry name" value="Pilus_biogenesis_MshL"/>
</dbReference>
<dbReference type="Gene3D" id="3.30.1370.130">
    <property type="match status" value="1"/>
</dbReference>
<evidence type="ECO:0000313" key="8">
    <source>
        <dbReference type="Proteomes" id="UP000463939"/>
    </source>
</evidence>